<dbReference type="EMBL" id="PGCJ01000785">
    <property type="protein sequence ID" value="PLW21281.1"/>
    <property type="molecule type" value="Genomic_DNA"/>
</dbReference>
<reference evidence="3 4" key="1">
    <citation type="submission" date="2017-11" db="EMBL/GenBank/DDBJ databases">
        <title>De novo assembly and phasing of dikaryotic genomes from two isolates of Puccinia coronata f. sp. avenae, the causal agent of oat crown rust.</title>
        <authorList>
            <person name="Miller M.E."/>
            <person name="Zhang Y."/>
            <person name="Omidvar V."/>
            <person name="Sperschneider J."/>
            <person name="Schwessinger B."/>
            <person name="Raley C."/>
            <person name="Palmer J.M."/>
            <person name="Garnica D."/>
            <person name="Upadhyaya N."/>
            <person name="Rathjen J."/>
            <person name="Taylor J.M."/>
            <person name="Park R.F."/>
            <person name="Dodds P.N."/>
            <person name="Hirsch C.D."/>
            <person name="Kianian S.F."/>
            <person name="Figueroa M."/>
        </authorList>
    </citation>
    <scope>NUCLEOTIDE SEQUENCE [LARGE SCALE GENOMIC DNA]</scope>
    <source>
        <strain evidence="1">12NC29</strain>
        <strain evidence="2">12SD80</strain>
    </source>
</reference>
<proteinExistence type="predicted"/>
<gene>
    <name evidence="1" type="ORF">PCANC_05067</name>
    <name evidence="2" type="ORF">PCASD_03818</name>
</gene>
<accession>A0A2N5T705</accession>
<sequence length="414" mass="44774">MSTTASLQYSCTSSVSLGPYGSDISPIITTPASICSKTLFRSASGSSINKSIKSLLQRHKRKAANSNLAKPRMSLNIAIDERTDLHVTPSMPKLAAIVPTHLSDELQLIGQIVPFFESVSKPCSASSLLHWPARRVFCRAGQACLELAGQTHSELSRQVNRPACSELTKQATNLLAVACLARYLPSRPMSCLAKSSLSWLMTCSAETWLRRSMTCSAETWLSRSMTCSEIPEQANDLLAKSSALSSPSRSWTQSAQASHLPAWQRSCQAGHWPARQAQGRQTCSPSSVQEGLLAELSAGGPACRAQCRRVCLPSSVQAGLLAELRAGRPALCEQVIDMFGELFAKQVIGLLGKGLVIVLLAELKAGQPALCKHFIELLCKLFAKQFIGLLGKELAKQVIVLLGNIFKRIEQSIQ</sequence>
<evidence type="ECO:0000313" key="1">
    <source>
        <dbReference type="EMBL" id="PLW21281.1"/>
    </source>
</evidence>
<comment type="caution">
    <text evidence="1">The sequence shown here is derived from an EMBL/GenBank/DDBJ whole genome shotgun (WGS) entry which is preliminary data.</text>
</comment>
<dbReference type="Proteomes" id="UP000235388">
    <property type="component" value="Unassembled WGS sequence"/>
</dbReference>
<keyword evidence="3" id="KW-1185">Reference proteome</keyword>
<dbReference type="Proteomes" id="UP000235392">
    <property type="component" value="Unassembled WGS sequence"/>
</dbReference>
<evidence type="ECO:0000313" key="2">
    <source>
        <dbReference type="EMBL" id="PLW44276.1"/>
    </source>
</evidence>
<dbReference type="AlphaFoldDB" id="A0A2N5T705"/>
<dbReference type="OrthoDB" id="2507749at2759"/>
<protein>
    <submittedName>
        <fullName evidence="1">Uncharacterized protein</fullName>
    </submittedName>
</protein>
<name>A0A2N5T705_9BASI</name>
<organism evidence="1 3">
    <name type="scientific">Puccinia coronata f. sp. avenae</name>
    <dbReference type="NCBI Taxonomy" id="200324"/>
    <lineage>
        <taxon>Eukaryota</taxon>
        <taxon>Fungi</taxon>
        <taxon>Dikarya</taxon>
        <taxon>Basidiomycota</taxon>
        <taxon>Pucciniomycotina</taxon>
        <taxon>Pucciniomycetes</taxon>
        <taxon>Pucciniales</taxon>
        <taxon>Pucciniaceae</taxon>
        <taxon>Puccinia</taxon>
    </lineage>
</organism>
<evidence type="ECO:0000313" key="3">
    <source>
        <dbReference type="Proteomes" id="UP000235388"/>
    </source>
</evidence>
<dbReference type="EMBL" id="PGCI01000059">
    <property type="protein sequence ID" value="PLW44276.1"/>
    <property type="molecule type" value="Genomic_DNA"/>
</dbReference>
<evidence type="ECO:0000313" key="4">
    <source>
        <dbReference type="Proteomes" id="UP000235392"/>
    </source>
</evidence>